<dbReference type="EMBL" id="CM039431">
    <property type="protein sequence ID" value="KAI4337989.1"/>
    <property type="molecule type" value="Genomic_DNA"/>
</dbReference>
<accession>A0ACB9NRA9</accession>
<evidence type="ECO:0000313" key="1">
    <source>
        <dbReference type="EMBL" id="KAI4337989.1"/>
    </source>
</evidence>
<comment type="caution">
    <text evidence="1">The sequence shown here is derived from an EMBL/GenBank/DDBJ whole genome shotgun (WGS) entry which is preliminary data.</text>
</comment>
<dbReference type="Proteomes" id="UP000828941">
    <property type="component" value="Chromosome 6"/>
</dbReference>
<sequence length="356" mass="41682">MAKAVVYVLLTTAFVLLMTLSPLIRDQRRGPSLNRRFGYDIQQRVPSFDPLITKIERSKEEHKQVVHDGDRHEPEPEPEPTANTSLYSDSADAYQSMTTAGRLNTTLRLMILFPLLDKEPKDGVIDYNELETWIIQQAMDRLDYMTNTELQEKDKNGDRAISFREYLPQFSEKDIERKSMGHGEAGWWLERFNKADGDGNGLLHFSEFRDFLHPQDSKNEKLLKWLLTDRIRRIDEEIDGKLNFKEFNEKVYNMFKTYAEYETAGQFVPSAEKKFSELDANNDEFLSVEELMGILRYLYPGELSYAKYYTSYLMNVADDDRDGRLSLEEMLNHEFAFYSTVHADEHEESDDDHDEL</sequence>
<keyword evidence="2" id="KW-1185">Reference proteome</keyword>
<proteinExistence type="predicted"/>
<reference evidence="1 2" key="1">
    <citation type="journal article" date="2022" name="DNA Res.">
        <title>Chromosomal-level genome assembly of the orchid tree Bauhinia variegata (Leguminosae; Cercidoideae) supports the allotetraploid origin hypothesis of Bauhinia.</title>
        <authorList>
            <person name="Zhong Y."/>
            <person name="Chen Y."/>
            <person name="Zheng D."/>
            <person name="Pang J."/>
            <person name="Liu Y."/>
            <person name="Luo S."/>
            <person name="Meng S."/>
            <person name="Qian L."/>
            <person name="Wei D."/>
            <person name="Dai S."/>
            <person name="Zhou R."/>
        </authorList>
    </citation>
    <scope>NUCLEOTIDE SEQUENCE [LARGE SCALE GENOMIC DNA]</scope>
    <source>
        <strain evidence="1">BV-YZ2020</strain>
    </source>
</reference>
<gene>
    <name evidence="1" type="ORF">L6164_016347</name>
</gene>
<organism evidence="1 2">
    <name type="scientific">Bauhinia variegata</name>
    <name type="common">Purple orchid tree</name>
    <name type="synonym">Phanera variegata</name>
    <dbReference type="NCBI Taxonomy" id="167791"/>
    <lineage>
        <taxon>Eukaryota</taxon>
        <taxon>Viridiplantae</taxon>
        <taxon>Streptophyta</taxon>
        <taxon>Embryophyta</taxon>
        <taxon>Tracheophyta</taxon>
        <taxon>Spermatophyta</taxon>
        <taxon>Magnoliopsida</taxon>
        <taxon>eudicotyledons</taxon>
        <taxon>Gunneridae</taxon>
        <taxon>Pentapetalae</taxon>
        <taxon>rosids</taxon>
        <taxon>fabids</taxon>
        <taxon>Fabales</taxon>
        <taxon>Fabaceae</taxon>
        <taxon>Cercidoideae</taxon>
        <taxon>Cercideae</taxon>
        <taxon>Bauhiniinae</taxon>
        <taxon>Bauhinia</taxon>
    </lineage>
</organism>
<protein>
    <submittedName>
        <fullName evidence="1">Uncharacterized protein</fullName>
    </submittedName>
</protein>
<evidence type="ECO:0000313" key="2">
    <source>
        <dbReference type="Proteomes" id="UP000828941"/>
    </source>
</evidence>
<name>A0ACB9NRA9_BAUVA</name>